<feature type="domain" description="Peptidase M50" evidence="12">
    <location>
        <begin position="270"/>
        <end position="433"/>
    </location>
</feature>
<comment type="subcellular location">
    <subcellularLocation>
        <location evidence="2">Membrane</location>
        <topology evidence="2">Multi-pass membrane protein</topology>
    </subcellularLocation>
</comment>
<reference evidence="13" key="1">
    <citation type="submission" date="2019-12" db="EMBL/GenBank/DDBJ databases">
        <title>High-Quality draft genome sequences of three cyanobacteria isolated from the limestone walls of the Old Cathedral of Coimbra.</title>
        <authorList>
            <person name="Tiago I."/>
            <person name="Soares F."/>
            <person name="Portugal A."/>
        </authorList>
    </citation>
    <scope>NUCLEOTIDE SEQUENCE</scope>
    <source>
        <strain evidence="13">A</strain>
    </source>
</reference>
<evidence type="ECO:0000256" key="10">
    <source>
        <dbReference type="SAM" id="MobiDB-lite"/>
    </source>
</evidence>
<keyword evidence="7" id="KW-0809">Transit peptide</keyword>
<dbReference type="EMBL" id="WVIE01000002">
    <property type="protein sequence ID" value="NDJ16173.1"/>
    <property type="molecule type" value="Genomic_DNA"/>
</dbReference>
<dbReference type="Pfam" id="PF02163">
    <property type="entry name" value="Peptidase_M50"/>
    <property type="match status" value="1"/>
</dbReference>
<keyword evidence="6" id="KW-0378">Hydrolase</keyword>
<evidence type="ECO:0000259" key="12">
    <source>
        <dbReference type="Pfam" id="PF02163"/>
    </source>
</evidence>
<evidence type="ECO:0000256" key="2">
    <source>
        <dbReference type="ARBA" id="ARBA00004141"/>
    </source>
</evidence>
<evidence type="ECO:0000256" key="11">
    <source>
        <dbReference type="SAM" id="Phobius"/>
    </source>
</evidence>
<evidence type="ECO:0000256" key="4">
    <source>
        <dbReference type="ARBA" id="ARBA00022670"/>
    </source>
</evidence>
<keyword evidence="14" id="KW-1185">Reference proteome</keyword>
<feature type="transmembrane region" description="Helical" evidence="11">
    <location>
        <begin position="53"/>
        <end position="72"/>
    </location>
</feature>
<evidence type="ECO:0000256" key="3">
    <source>
        <dbReference type="ARBA" id="ARBA00007931"/>
    </source>
</evidence>
<evidence type="ECO:0000313" key="13">
    <source>
        <dbReference type="EMBL" id="NDJ16173.1"/>
    </source>
</evidence>
<name>A0A8J8CGX2_9CYAN</name>
<evidence type="ECO:0000256" key="7">
    <source>
        <dbReference type="ARBA" id="ARBA00022946"/>
    </source>
</evidence>
<sequence>MIWLLLLGLITYFIVKRASGVTRTPVWLLWLVAMMPAFVLSGWAIAFRGQRALPPTLVILLFVGCLMVYLLLIERGRIAPKPAKTPQNNAALDPASPPPPSIPEAIPELHDEQPLRPITQEEENRLQTCFLWSVYYLQHIEYRPQAVICRGKLRTTPEIAYQTVRDNIEVQFRDRFYVVFQEGHRTDPFFALVPNPYAKEQDPLLRQPSSRKDRKLVRPGVASALAGITLITTTLAGLQMAGRVISNPLVLIDGLPYALLVMTFFALRGIGHFLTTRKYQIAATLPYFIPVIPLSFFPLGTVGAFIQIRSPIPDRKALFDVGAVGAMLGLCISIPLLAWGLTLSEVVGLSQRAGIFDFYALNPRFSIVFALFSKLVFGSDFVAQTAIKPHAFAIAGWIGLLFTAFNLMPVGQLDGGRMIHAMFGQRRGALIGQISRFLLLAFSVVQPHLLVWAILLLLLPAMDEPALNDVTEIDNFRDGVGLALLTLLVLIILPAPKFLMSWLHI</sequence>
<evidence type="ECO:0000256" key="5">
    <source>
        <dbReference type="ARBA" id="ARBA00022692"/>
    </source>
</evidence>
<feature type="transmembrane region" description="Helical" evidence="11">
    <location>
        <begin position="216"/>
        <end position="238"/>
    </location>
</feature>
<dbReference type="AlphaFoldDB" id="A0A8J8CGX2"/>
<feature type="transmembrane region" description="Helical" evidence="11">
    <location>
        <begin position="434"/>
        <end position="459"/>
    </location>
</feature>
<dbReference type="Proteomes" id="UP000646053">
    <property type="component" value="Unassembled WGS sequence"/>
</dbReference>
<accession>A0A8J8CGX2</accession>
<feature type="transmembrane region" description="Helical" evidence="11">
    <location>
        <begin position="391"/>
        <end position="413"/>
    </location>
</feature>
<comment type="caution">
    <text evidence="13">The sequence shown here is derived from an EMBL/GenBank/DDBJ whole genome shotgun (WGS) entry which is preliminary data.</text>
</comment>
<dbReference type="InterPro" id="IPR044838">
    <property type="entry name" value="EGY1-like"/>
</dbReference>
<dbReference type="GO" id="GO:0006508">
    <property type="term" value="P:proteolysis"/>
    <property type="evidence" value="ECO:0007669"/>
    <property type="project" value="UniProtKB-KW"/>
</dbReference>
<feature type="transmembrane region" description="Helical" evidence="11">
    <location>
        <begin position="27"/>
        <end position="46"/>
    </location>
</feature>
<keyword evidence="5 11" id="KW-0812">Transmembrane</keyword>
<feature type="region of interest" description="Disordered" evidence="10">
    <location>
        <begin position="84"/>
        <end position="107"/>
    </location>
</feature>
<gene>
    <name evidence="13" type="ORF">GS601_02530</name>
</gene>
<dbReference type="PANTHER" id="PTHR31412">
    <property type="entry name" value="ZINC METALLOPROTEASE EGY1"/>
    <property type="match status" value="1"/>
</dbReference>
<protein>
    <submittedName>
        <fullName evidence="13">Site-2 protease family protein</fullName>
    </submittedName>
</protein>
<dbReference type="InterPro" id="IPR008915">
    <property type="entry name" value="Peptidase_M50"/>
</dbReference>
<evidence type="ECO:0000256" key="1">
    <source>
        <dbReference type="ARBA" id="ARBA00001947"/>
    </source>
</evidence>
<proteinExistence type="inferred from homology"/>
<feature type="transmembrane region" description="Helical" evidence="11">
    <location>
        <begin position="318"/>
        <end position="341"/>
    </location>
</feature>
<evidence type="ECO:0000256" key="9">
    <source>
        <dbReference type="ARBA" id="ARBA00023136"/>
    </source>
</evidence>
<keyword evidence="4 13" id="KW-0645">Protease</keyword>
<feature type="transmembrane region" description="Helical" evidence="11">
    <location>
        <begin position="479"/>
        <end position="499"/>
    </location>
</feature>
<evidence type="ECO:0000313" key="14">
    <source>
        <dbReference type="Proteomes" id="UP000646053"/>
    </source>
</evidence>
<feature type="transmembrane region" description="Helical" evidence="11">
    <location>
        <begin position="287"/>
        <end position="306"/>
    </location>
</feature>
<evidence type="ECO:0000256" key="6">
    <source>
        <dbReference type="ARBA" id="ARBA00022801"/>
    </source>
</evidence>
<organism evidence="13 14">
    <name type="scientific">Myxacorys almedinensis A</name>
    <dbReference type="NCBI Taxonomy" id="2690445"/>
    <lineage>
        <taxon>Bacteria</taxon>
        <taxon>Bacillati</taxon>
        <taxon>Cyanobacteriota</taxon>
        <taxon>Cyanophyceae</taxon>
        <taxon>Leptolyngbyales</taxon>
        <taxon>Leptolyngbyaceae</taxon>
        <taxon>Myxacorys</taxon>
        <taxon>Myxacorys almedinensis</taxon>
    </lineage>
</organism>
<evidence type="ECO:0000256" key="8">
    <source>
        <dbReference type="ARBA" id="ARBA00022989"/>
    </source>
</evidence>
<dbReference type="GO" id="GO:0008233">
    <property type="term" value="F:peptidase activity"/>
    <property type="evidence" value="ECO:0007669"/>
    <property type="project" value="UniProtKB-KW"/>
</dbReference>
<feature type="transmembrane region" description="Helical" evidence="11">
    <location>
        <begin position="250"/>
        <end position="267"/>
    </location>
</feature>
<dbReference type="CDD" id="cd06160">
    <property type="entry name" value="S2P-M50_like_2"/>
    <property type="match status" value="1"/>
</dbReference>
<keyword evidence="9 11" id="KW-0472">Membrane</keyword>
<keyword evidence="8 11" id="KW-1133">Transmembrane helix</keyword>
<dbReference type="PANTHER" id="PTHR31412:SF0">
    <property type="entry name" value="ZINC METALLOPROTEASE EGY1, CHLOROPLASTIC-RELATED"/>
    <property type="match status" value="1"/>
</dbReference>
<dbReference type="RefSeq" id="WP_162421677.1">
    <property type="nucleotide sequence ID" value="NZ_WVIE01000002.1"/>
</dbReference>
<comment type="cofactor">
    <cofactor evidence="1">
        <name>Zn(2+)</name>
        <dbReference type="ChEBI" id="CHEBI:29105"/>
    </cofactor>
</comment>
<dbReference type="GO" id="GO:0016020">
    <property type="term" value="C:membrane"/>
    <property type="evidence" value="ECO:0007669"/>
    <property type="project" value="UniProtKB-SubCell"/>
</dbReference>
<comment type="similarity">
    <text evidence="3">Belongs to the peptidase M50B family.</text>
</comment>